<feature type="chain" id="PRO_5035341284" description="RxLR effector protein" evidence="5">
    <location>
        <begin position="23"/>
        <end position="97"/>
    </location>
</feature>
<comment type="function">
    <text evidence="5">Effector that suppresses plant defense responses during pathogen infection.</text>
</comment>
<dbReference type="GO" id="GO:0005576">
    <property type="term" value="C:extracellular region"/>
    <property type="evidence" value="ECO:0007669"/>
    <property type="project" value="UniProtKB-SubCell"/>
</dbReference>
<evidence type="ECO:0000313" key="7">
    <source>
        <dbReference type="Proteomes" id="UP000709295"/>
    </source>
</evidence>
<protein>
    <recommendedName>
        <fullName evidence="5">RxLR effector protein</fullName>
    </recommendedName>
</protein>
<evidence type="ECO:0000313" key="6">
    <source>
        <dbReference type="EMBL" id="KAG6957140.1"/>
    </source>
</evidence>
<dbReference type="EMBL" id="JAENGY010000749">
    <property type="protein sequence ID" value="KAG6957140.1"/>
    <property type="molecule type" value="Genomic_DNA"/>
</dbReference>
<keyword evidence="4 5" id="KW-0732">Signal</keyword>
<gene>
    <name evidence="6" type="ORF">JG688_00011081</name>
</gene>
<evidence type="ECO:0000256" key="3">
    <source>
        <dbReference type="ARBA" id="ARBA00022525"/>
    </source>
</evidence>
<dbReference type="InterPro" id="IPR031825">
    <property type="entry name" value="RXLR"/>
</dbReference>
<reference evidence="6" key="1">
    <citation type="submission" date="2021-01" db="EMBL/GenBank/DDBJ databases">
        <title>Phytophthora aleatoria, a newly-described species from Pinus radiata is distinct from Phytophthora cactorum isolates based on comparative genomics.</title>
        <authorList>
            <person name="Mcdougal R."/>
            <person name="Panda P."/>
            <person name="Williams N."/>
            <person name="Studholme D.J."/>
        </authorList>
    </citation>
    <scope>NUCLEOTIDE SEQUENCE</scope>
    <source>
        <strain evidence="6">NZFS 4037</strain>
    </source>
</reference>
<comment type="domain">
    <text evidence="5">The RxLR-dEER motif acts to carry the protein into the host cell cytoplasm through binding to cell surface phosphatidylinositol-3-phosphate.</text>
</comment>
<name>A0A8J5M181_9STRA</name>
<dbReference type="PROSITE" id="PS51257">
    <property type="entry name" value="PROKAR_LIPOPROTEIN"/>
    <property type="match status" value="1"/>
</dbReference>
<proteinExistence type="inferred from homology"/>
<feature type="signal peptide" evidence="5">
    <location>
        <begin position="1"/>
        <end position="22"/>
    </location>
</feature>
<evidence type="ECO:0000256" key="1">
    <source>
        <dbReference type="ARBA" id="ARBA00004613"/>
    </source>
</evidence>
<keyword evidence="3 5" id="KW-0964">Secreted</keyword>
<sequence length="97" mass="10847">MRFTYFLLVATSTLLSSCNASAAVSGVTQAKLSTMTSTDAAVPARAVDASNVKRFLRTYHEDEEERVNPAHLNEQQLAKWAARADDWFDSRPRSRIK</sequence>
<accession>A0A8J5M181</accession>
<evidence type="ECO:0000256" key="2">
    <source>
        <dbReference type="ARBA" id="ARBA00010400"/>
    </source>
</evidence>
<dbReference type="Proteomes" id="UP000709295">
    <property type="component" value="Unassembled WGS sequence"/>
</dbReference>
<comment type="similarity">
    <text evidence="2 5">Belongs to the RxLR effector family.</text>
</comment>
<dbReference type="AlphaFoldDB" id="A0A8J5M181"/>
<comment type="subcellular location">
    <subcellularLocation>
        <location evidence="1 5">Secreted</location>
    </subcellularLocation>
</comment>
<dbReference type="Pfam" id="PF16810">
    <property type="entry name" value="RXLR"/>
    <property type="match status" value="1"/>
</dbReference>
<evidence type="ECO:0000256" key="4">
    <source>
        <dbReference type="ARBA" id="ARBA00022729"/>
    </source>
</evidence>
<organism evidence="6 7">
    <name type="scientific">Phytophthora aleatoria</name>
    <dbReference type="NCBI Taxonomy" id="2496075"/>
    <lineage>
        <taxon>Eukaryota</taxon>
        <taxon>Sar</taxon>
        <taxon>Stramenopiles</taxon>
        <taxon>Oomycota</taxon>
        <taxon>Peronosporomycetes</taxon>
        <taxon>Peronosporales</taxon>
        <taxon>Peronosporaceae</taxon>
        <taxon>Phytophthora</taxon>
    </lineage>
</organism>
<comment type="caution">
    <text evidence="6">The sequence shown here is derived from an EMBL/GenBank/DDBJ whole genome shotgun (WGS) entry which is preliminary data.</text>
</comment>
<evidence type="ECO:0000256" key="5">
    <source>
        <dbReference type="RuleBase" id="RU367124"/>
    </source>
</evidence>
<keyword evidence="7" id="KW-1185">Reference proteome</keyword>